<evidence type="ECO:0000256" key="1">
    <source>
        <dbReference type="ARBA" id="ARBA00004141"/>
    </source>
</evidence>
<feature type="transmembrane region" description="Helical" evidence="10">
    <location>
        <begin position="345"/>
        <end position="364"/>
    </location>
</feature>
<keyword evidence="8 10" id="KW-0472">Membrane</keyword>
<dbReference type="GO" id="GO:0016020">
    <property type="term" value="C:membrane"/>
    <property type="evidence" value="ECO:0007669"/>
    <property type="project" value="UniProtKB-SubCell"/>
</dbReference>
<dbReference type="Pfam" id="PF00999">
    <property type="entry name" value="Na_H_Exchanger"/>
    <property type="match status" value="1"/>
</dbReference>
<dbReference type="Gene3D" id="1.20.1530.20">
    <property type="match status" value="1"/>
</dbReference>
<gene>
    <name evidence="12" type="primary">gerN</name>
    <name evidence="12" type="ORF">SNEC2469_LOCUS16405</name>
</gene>
<feature type="transmembrane region" description="Helical" evidence="10">
    <location>
        <begin position="6"/>
        <end position="23"/>
    </location>
</feature>
<keyword evidence="9" id="KW-0739">Sodium transport</keyword>
<evidence type="ECO:0000256" key="3">
    <source>
        <dbReference type="ARBA" id="ARBA00022449"/>
    </source>
</evidence>
<proteinExistence type="predicted"/>
<feature type="transmembrane region" description="Helical" evidence="10">
    <location>
        <begin position="312"/>
        <end position="333"/>
    </location>
</feature>
<protein>
    <submittedName>
        <fullName evidence="12">GerN protein</fullName>
    </submittedName>
</protein>
<keyword evidence="7" id="KW-0406">Ion transport</keyword>
<name>A0A812UEP5_9DINO</name>
<sequence>MGVPVSVGYIVLGLLLGALLRPFDLQSTDFDSVFAALGSLGVVALLFRVGLRSHTSALLEKLPAASLIWISNVVGSLLVGFVVAHFVLSWSVETSLIIAVAFSATSVAVSVAVWDETGKLASSEGQMLVDVAELDDLSAAILLAVLIGVLPAMLVGQVDIWSQVGSASLIIFGKLAVFMSGCYLFAFFLEKRFTSFNARLSESESIMTISILGAGLAIAALADALGFSLAIGALFAGLAFSRDPNAVRTDGRFSYIYDLLTPFFFIHIGMQTDVGALFTALDIGLVLFVAAAGIKVVSTALPALLSMNRTHALMLGLSMVPRAEIALVVMYTCSAIDPALVPDDVFASMVLVSLATCIVAPVMLRKMMSD</sequence>
<evidence type="ECO:0000256" key="2">
    <source>
        <dbReference type="ARBA" id="ARBA00022448"/>
    </source>
</evidence>
<dbReference type="InterPro" id="IPR006153">
    <property type="entry name" value="Cation/H_exchanger_TM"/>
</dbReference>
<dbReference type="PANTHER" id="PTHR43562:SF3">
    <property type="entry name" value="SODIUM ION_PROTON EXCHANGER (EUROFUNG)"/>
    <property type="match status" value="1"/>
</dbReference>
<reference evidence="12" key="1">
    <citation type="submission" date="2021-02" db="EMBL/GenBank/DDBJ databases">
        <authorList>
            <person name="Dougan E. K."/>
            <person name="Rhodes N."/>
            <person name="Thang M."/>
            <person name="Chan C."/>
        </authorList>
    </citation>
    <scope>NUCLEOTIDE SEQUENCE</scope>
</reference>
<dbReference type="EMBL" id="CAJNJA010026807">
    <property type="protein sequence ID" value="CAE7565303.1"/>
    <property type="molecule type" value="Genomic_DNA"/>
</dbReference>
<keyword evidence="4 10" id="KW-0812">Transmembrane</keyword>
<feature type="transmembrane region" description="Helical" evidence="10">
    <location>
        <begin position="276"/>
        <end position="305"/>
    </location>
</feature>
<evidence type="ECO:0000256" key="10">
    <source>
        <dbReference type="SAM" id="Phobius"/>
    </source>
</evidence>
<keyword evidence="5 10" id="KW-1133">Transmembrane helix</keyword>
<feature type="transmembrane region" description="Helical" evidence="10">
    <location>
        <begin position="167"/>
        <end position="189"/>
    </location>
</feature>
<comment type="subcellular location">
    <subcellularLocation>
        <location evidence="1">Membrane</location>
        <topology evidence="1">Multi-pass membrane protein</topology>
    </subcellularLocation>
</comment>
<organism evidence="12 13">
    <name type="scientific">Symbiodinium necroappetens</name>
    <dbReference type="NCBI Taxonomy" id="1628268"/>
    <lineage>
        <taxon>Eukaryota</taxon>
        <taxon>Sar</taxon>
        <taxon>Alveolata</taxon>
        <taxon>Dinophyceae</taxon>
        <taxon>Suessiales</taxon>
        <taxon>Symbiodiniaceae</taxon>
        <taxon>Symbiodinium</taxon>
    </lineage>
</organism>
<dbReference type="Proteomes" id="UP000601435">
    <property type="component" value="Unassembled WGS sequence"/>
</dbReference>
<evidence type="ECO:0000313" key="13">
    <source>
        <dbReference type="Proteomes" id="UP000601435"/>
    </source>
</evidence>
<feature type="transmembrane region" description="Helical" evidence="10">
    <location>
        <begin position="137"/>
        <end position="155"/>
    </location>
</feature>
<dbReference type="GO" id="GO:1902600">
    <property type="term" value="P:proton transmembrane transport"/>
    <property type="evidence" value="ECO:0007669"/>
    <property type="project" value="InterPro"/>
</dbReference>
<dbReference type="AlphaFoldDB" id="A0A812UEP5"/>
<evidence type="ECO:0000256" key="4">
    <source>
        <dbReference type="ARBA" id="ARBA00022692"/>
    </source>
</evidence>
<feature type="transmembrane region" description="Helical" evidence="10">
    <location>
        <begin position="30"/>
        <end position="47"/>
    </location>
</feature>
<keyword evidence="2" id="KW-0813">Transport</keyword>
<evidence type="ECO:0000256" key="9">
    <source>
        <dbReference type="ARBA" id="ARBA00023201"/>
    </source>
</evidence>
<evidence type="ECO:0000313" key="12">
    <source>
        <dbReference type="EMBL" id="CAE7565303.1"/>
    </source>
</evidence>
<evidence type="ECO:0000256" key="6">
    <source>
        <dbReference type="ARBA" id="ARBA00023053"/>
    </source>
</evidence>
<evidence type="ECO:0000256" key="5">
    <source>
        <dbReference type="ARBA" id="ARBA00022989"/>
    </source>
</evidence>
<accession>A0A812UEP5</accession>
<keyword evidence="3" id="KW-0050">Antiport</keyword>
<feature type="transmembrane region" description="Helical" evidence="10">
    <location>
        <begin position="209"/>
        <end position="240"/>
    </location>
</feature>
<evidence type="ECO:0000256" key="7">
    <source>
        <dbReference type="ARBA" id="ARBA00023065"/>
    </source>
</evidence>
<evidence type="ECO:0000259" key="11">
    <source>
        <dbReference type="Pfam" id="PF00999"/>
    </source>
</evidence>
<feature type="transmembrane region" description="Helical" evidence="10">
    <location>
        <begin position="252"/>
        <end position="270"/>
    </location>
</feature>
<comment type="caution">
    <text evidence="12">The sequence shown here is derived from an EMBL/GenBank/DDBJ whole genome shotgun (WGS) entry which is preliminary data.</text>
</comment>
<feature type="transmembrane region" description="Helical" evidence="10">
    <location>
        <begin position="67"/>
        <end position="88"/>
    </location>
</feature>
<feature type="domain" description="Cation/H+ exchanger transmembrane" evidence="11">
    <location>
        <begin position="2"/>
        <end position="367"/>
    </location>
</feature>
<dbReference type="PANTHER" id="PTHR43562">
    <property type="entry name" value="NAPA-TYPE SODIUM/HYDROGEN ANTIPORTER"/>
    <property type="match status" value="1"/>
</dbReference>
<keyword evidence="6" id="KW-0915">Sodium</keyword>
<feature type="transmembrane region" description="Helical" evidence="10">
    <location>
        <begin position="95"/>
        <end position="114"/>
    </location>
</feature>
<dbReference type="GO" id="GO:0015297">
    <property type="term" value="F:antiporter activity"/>
    <property type="evidence" value="ECO:0007669"/>
    <property type="project" value="UniProtKB-KW"/>
</dbReference>
<evidence type="ECO:0000256" key="8">
    <source>
        <dbReference type="ARBA" id="ARBA00023136"/>
    </source>
</evidence>
<keyword evidence="13" id="KW-1185">Reference proteome</keyword>
<dbReference type="GO" id="GO:0006814">
    <property type="term" value="P:sodium ion transport"/>
    <property type="evidence" value="ECO:0007669"/>
    <property type="project" value="UniProtKB-KW"/>
</dbReference>
<dbReference type="InterPro" id="IPR038770">
    <property type="entry name" value="Na+/solute_symporter_sf"/>
</dbReference>